<dbReference type="GO" id="GO:0016787">
    <property type="term" value="F:hydrolase activity"/>
    <property type="evidence" value="ECO:0007669"/>
    <property type="project" value="UniProtKB-KW"/>
</dbReference>
<proteinExistence type="inferred from homology"/>
<dbReference type="OrthoDB" id="10265785at2759"/>
<keyword evidence="1 4" id="KW-0547">Nucleotide-binding</keyword>
<keyword evidence="7" id="KW-1185">Reference proteome</keyword>
<evidence type="ECO:0000256" key="4">
    <source>
        <dbReference type="RuleBase" id="RU365068"/>
    </source>
</evidence>
<gene>
    <name evidence="6" type="ORF">KIPB_013472</name>
</gene>
<evidence type="ECO:0000259" key="5">
    <source>
        <dbReference type="PROSITE" id="PS51192"/>
    </source>
</evidence>
<dbReference type="GO" id="GO:0003724">
    <property type="term" value="F:RNA helicase activity"/>
    <property type="evidence" value="ECO:0007669"/>
    <property type="project" value="UniProtKB-EC"/>
</dbReference>
<dbReference type="Pfam" id="PF00270">
    <property type="entry name" value="DEAD"/>
    <property type="match status" value="1"/>
</dbReference>
<reference evidence="6 7" key="1">
    <citation type="journal article" date="2018" name="PLoS ONE">
        <title>The draft genome of Kipferlia bialata reveals reductive genome evolution in fornicate parasites.</title>
        <authorList>
            <person name="Tanifuji G."/>
            <person name="Takabayashi S."/>
            <person name="Kume K."/>
            <person name="Takagi M."/>
            <person name="Nakayama T."/>
            <person name="Kamikawa R."/>
            <person name="Inagaki Y."/>
            <person name="Hashimoto T."/>
        </authorList>
    </citation>
    <scope>NUCLEOTIDE SEQUENCE [LARGE SCALE GENOMIC DNA]</scope>
    <source>
        <strain evidence="6">NY0173</strain>
    </source>
</reference>
<comment type="domain">
    <text evidence="4">The Q motif is unique to and characteristic of the DEAD box family of RNA helicases and controls ATP binding and hydrolysis.</text>
</comment>
<evidence type="ECO:0000313" key="7">
    <source>
        <dbReference type="Proteomes" id="UP000265618"/>
    </source>
</evidence>
<dbReference type="PANTHER" id="PTHR24031">
    <property type="entry name" value="RNA HELICASE"/>
    <property type="match status" value="1"/>
</dbReference>
<keyword evidence="3 4" id="KW-0067">ATP-binding</keyword>
<dbReference type="InterPro" id="IPR014001">
    <property type="entry name" value="Helicase_ATP-bd"/>
</dbReference>
<dbReference type="Gene3D" id="3.40.50.300">
    <property type="entry name" value="P-loop containing nucleotide triphosphate hydrolases"/>
    <property type="match status" value="1"/>
</dbReference>
<evidence type="ECO:0000256" key="2">
    <source>
        <dbReference type="ARBA" id="ARBA00022801"/>
    </source>
</evidence>
<feature type="domain" description="Helicase ATP-binding" evidence="5">
    <location>
        <begin position="1"/>
        <end position="138"/>
    </location>
</feature>
<dbReference type="SUPFAM" id="SSF52540">
    <property type="entry name" value="P-loop containing nucleoside triphosphate hydrolases"/>
    <property type="match status" value="1"/>
</dbReference>
<evidence type="ECO:0000256" key="1">
    <source>
        <dbReference type="ARBA" id="ARBA00022741"/>
    </source>
</evidence>
<sequence length="138" mass="15218">AKNGTGKTGTFSIPVLQMVDPTKRHIQAVVLCRSRELAMQIAKEIKELGQFVPTAGGGQEGEHPLYVMCSIGGHPTGDDIIRLETQPIHVLVGTPGRLKALADRRKARLDRVKLFILDEADTFMEEKGDRDVYSLTSY</sequence>
<dbReference type="Proteomes" id="UP000265618">
    <property type="component" value="Unassembled WGS sequence"/>
</dbReference>
<dbReference type="AlphaFoldDB" id="A0A9K3GNU6"/>
<keyword evidence="4" id="KW-0694">RNA-binding</keyword>
<comment type="caution">
    <text evidence="6">The sequence shown here is derived from an EMBL/GenBank/DDBJ whole genome shotgun (WGS) entry which is preliminary data.</text>
</comment>
<protein>
    <recommendedName>
        <fullName evidence="4">ATP-dependent RNA helicase</fullName>
        <ecNumber evidence="4">3.6.4.13</ecNumber>
    </recommendedName>
</protein>
<evidence type="ECO:0000256" key="3">
    <source>
        <dbReference type="ARBA" id="ARBA00022840"/>
    </source>
</evidence>
<keyword evidence="4" id="KW-0347">Helicase</keyword>
<comment type="catalytic activity">
    <reaction evidence="4">
        <text>ATP + H2O = ADP + phosphate + H(+)</text>
        <dbReference type="Rhea" id="RHEA:13065"/>
        <dbReference type="ChEBI" id="CHEBI:15377"/>
        <dbReference type="ChEBI" id="CHEBI:15378"/>
        <dbReference type="ChEBI" id="CHEBI:30616"/>
        <dbReference type="ChEBI" id="CHEBI:43474"/>
        <dbReference type="ChEBI" id="CHEBI:456216"/>
        <dbReference type="EC" id="3.6.4.13"/>
    </reaction>
</comment>
<dbReference type="PROSITE" id="PS51192">
    <property type="entry name" value="HELICASE_ATP_BIND_1"/>
    <property type="match status" value="1"/>
</dbReference>
<comment type="function">
    <text evidence="4">RNA helicase.</text>
</comment>
<organism evidence="6 7">
    <name type="scientific">Kipferlia bialata</name>
    <dbReference type="NCBI Taxonomy" id="797122"/>
    <lineage>
        <taxon>Eukaryota</taxon>
        <taxon>Metamonada</taxon>
        <taxon>Carpediemonas-like organisms</taxon>
        <taxon>Kipferlia</taxon>
    </lineage>
</organism>
<dbReference type="InterPro" id="IPR011545">
    <property type="entry name" value="DEAD/DEAH_box_helicase_dom"/>
</dbReference>
<dbReference type="EC" id="3.6.4.13" evidence="4"/>
<evidence type="ECO:0000313" key="6">
    <source>
        <dbReference type="EMBL" id="GIQ90614.1"/>
    </source>
</evidence>
<accession>A0A9K3GNU6</accession>
<feature type="non-terminal residue" evidence="6">
    <location>
        <position position="1"/>
    </location>
</feature>
<comment type="similarity">
    <text evidence="4">Belongs to the DEAD box helicase family.</text>
</comment>
<dbReference type="GO" id="GO:0005524">
    <property type="term" value="F:ATP binding"/>
    <property type="evidence" value="ECO:0007669"/>
    <property type="project" value="UniProtKB-UniRule"/>
</dbReference>
<name>A0A9K3GNU6_9EUKA</name>
<dbReference type="InterPro" id="IPR027417">
    <property type="entry name" value="P-loop_NTPase"/>
</dbReference>
<dbReference type="EMBL" id="BDIP01006417">
    <property type="protein sequence ID" value="GIQ90614.1"/>
    <property type="molecule type" value="Genomic_DNA"/>
</dbReference>
<keyword evidence="2 4" id="KW-0378">Hydrolase</keyword>
<dbReference type="GO" id="GO:0003723">
    <property type="term" value="F:RNA binding"/>
    <property type="evidence" value="ECO:0007669"/>
    <property type="project" value="UniProtKB-UniRule"/>
</dbReference>